<protein>
    <submittedName>
        <fullName evidence="1">Uncharacterized protein</fullName>
    </submittedName>
</protein>
<gene>
    <name evidence="1" type="ORF">T05_255</name>
</gene>
<keyword evidence="2" id="KW-1185">Reference proteome</keyword>
<evidence type="ECO:0000313" key="1">
    <source>
        <dbReference type="EMBL" id="KRX33580.1"/>
    </source>
</evidence>
<accession>A0A0V0T3R5</accession>
<dbReference type="EMBL" id="JYDJ01000761">
    <property type="protein sequence ID" value="KRX33580.1"/>
    <property type="molecule type" value="Genomic_DNA"/>
</dbReference>
<name>A0A0V0T3R5_9BILA</name>
<evidence type="ECO:0000313" key="2">
    <source>
        <dbReference type="Proteomes" id="UP000055048"/>
    </source>
</evidence>
<dbReference type="STRING" id="144512.A0A0V0T3R5"/>
<reference evidence="1 2" key="1">
    <citation type="submission" date="2015-01" db="EMBL/GenBank/DDBJ databases">
        <title>Evolution of Trichinella species and genotypes.</title>
        <authorList>
            <person name="Korhonen P.K."/>
            <person name="Edoardo P."/>
            <person name="Giuseppe L.R."/>
            <person name="Gasser R.B."/>
        </authorList>
    </citation>
    <scope>NUCLEOTIDE SEQUENCE [LARGE SCALE GENOMIC DNA]</scope>
    <source>
        <strain evidence="1">ISS417</strain>
    </source>
</reference>
<dbReference type="AlphaFoldDB" id="A0A0V0T3R5"/>
<dbReference type="OrthoDB" id="8057979at2759"/>
<dbReference type="Proteomes" id="UP000055048">
    <property type="component" value="Unassembled WGS sequence"/>
</dbReference>
<sequence>MEMKAKLPRNSLLLTLPPFVDDMDLIRVGDRIQRLHLRYQCKHPVLLRKKHLLTELVIQCSHDHQLLADIGQTFVSRIQRERSTITKILRKWVICTKEKS</sequence>
<proteinExistence type="predicted"/>
<organism evidence="1 2">
    <name type="scientific">Trichinella murrelli</name>
    <dbReference type="NCBI Taxonomy" id="144512"/>
    <lineage>
        <taxon>Eukaryota</taxon>
        <taxon>Metazoa</taxon>
        <taxon>Ecdysozoa</taxon>
        <taxon>Nematoda</taxon>
        <taxon>Enoplea</taxon>
        <taxon>Dorylaimia</taxon>
        <taxon>Trichinellida</taxon>
        <taxon>Trichinellidae</taxon>
        <taxon>Trichinella</taxon>
    </lineage>
</organism>
<comment type="caution">
    <text evidence="1">The sequence shown here is derived from an EMBL/GenBank/DDBJ whole genome shotgun (WGS) entry which is preliminary data.</text>
</comment>